<dbReference type="RefSeq" id="WP_092048505.1">
    <property type="nucleotide sequence ID" value="NZ_FOQD01000004.1"/>
</dbReference>
<accession>A0A1I3EAU4</accession>
<protein>
    <submittedName>
        <fullName evidence="2">Putative quorum-sensing-regulated virulence factor</fullName>
    </submittedName>
</protein>
<dbReference type="Proteomes" id="UP000199518">
    <property type="component" value="Unassembled WGS sequence"/>
</dbReference>
<gene>
    <name evidence="2" type="ORF">SAMN05421753_104144</name>
</gene>
<dbReference type="EMBL" id="FOQD01000004">
    <property type="protein sequence ID" value="SFH96038.1"/>
    <property type="molecule type" value="Genomic_DNA"/>
</dbReference>
<feature type="compositionally biased region" description="Basic residues" evidence="1">
    <location>
        <begin position="79"/>
        <end position="90"/>
    </location>
</feature>
<feature type="region of interest" description="Disordered" evidence="1">
    <location>
        <begin position="72"/>
        <end position="95"/>
    </location>
</feature>
<evidence type="ECO:0000256" key="1">
    <source>
        <dbReference type="SAM" id="MobiDB-lite"/>
    </source>
</evidence>
<evidence type="ECO:0000313" key="3">
    <source>
        <dbReference type="Proteomes" id="UP000199518"/>
    </source>
</evidence>
<name>A0A1I3EAU4_9PLAN</name>
<dbReference type="AlphaFoldDB" id="A0A1I3EAU4"/>
<reference evidence="3" key="1">
    <citation type="submission" date="2016-10" db="EMBL/GenBank/DDBJ databases">
        <authorList>
            <person name="Varghese N."/>
            <person name="Submissions S."/>
        </authorList>
    </citation>
    <scope>NUCLEOTIDE SEQUENCE [LARGE SCALE GENOMIC DNA]</scope>
    <source>
        <strain evidence="3">DSM 26348</strain>
    </source>
</reference>
<keyword evidence="3" id="KW-1185">Reference proteome</keyword>
<organism evidence="2 3">
    <name type="scientific">Planctomicrobium piriforme</name>
    <dbReference type="NCBI Taxonomy" id="1576369"/>
    <lineage>
        <taxon>Bacteria</taxon>
        <taxon>Pseudomonadati</taxon>
        <taxon>Planctomycetota</taxon>
        <taxon>Planctomycetia</taxon>
        <taxon>Planctomycetales</taxon>
        <taxon>Planctomycetaceae</taxon>
        <taxon>Planctomicrobium</taxon>
    </lineage>
</organism>
<evidence type="ECO:0000313" key="2">
    <source>
        <dbReference type="EMBL" id="SFH96038.1"/>
    </source>
</evidence>
<sequence>MIRKLNFGKHRGLRITDVPDSYLRWMVETLSDVSMVQAAKIALDARQTAAAGHVESAYKFYVARQKHLKAKLKAERSKTAKKTRRNRKPAPKPEDVVLAETHFPYKMPNGEMTWIPRDAMLGEFDGEECPFEVDDSLDREFSSMFSPWGPLGQ</sequence>
<dbReference type="OrthoDB" id="9807855at2"/>
<proteinExistence type="predicted"/>